<proteinExistence type="predicted"/>
<protein>
    <submittedName>
        <fullName evidence="2">BTB/POZ domain protein</fullName>
    </submittedName>
</protein>
<accession>A0A1S8WU81</accession>
<organism evidence="2 3">
    <name type="scientific">Opisthorchis viverrini</name>
    <name type="common">Southeast Asian liver fluke</name>
    <dbReference type="NCBI Taxonomy" id="6198"/>
    <lineage>
        <taxon>Eukaryota</taxon>
        <taxon>Metazoa</taxon>
        <taxon>Spiralia</taxon>
        <taxon>Lophotrochozoa</taxon>
        <taxon>Platyhelminthes</taxon>
        <taxon>Trematoda</taxon>
        <taxon>Digenea</taxon>
        <taxon>Opisthorchiida</taxon>
        <taxon>Opisthorchiata</taxon>
        <taxon>Opisthorchiidae</taxon>
        <taxon>Opisthorchis</taxon>
    </lineage>
</organism>
<feature type="domain" description="BTB" evidence="1">
    <location>
        <begin position="266"/>
        <end position="330"/>
    </location>
</feature>
<feature type="non-terminal residue" evidence="2">
    <location>
        <position position="432"/>
    </location>
</feature>
<evidence type="ECO:0000259" key="1">
    <source>
        <dbReference type="PROSITE" id="PS50097"/>
    </source>
</evidence>
<dbReference type="AlphaFoldDB" id="A0A1S8WU81"/>
<reference evidence="2 3" key="1">
    <citation type="submission" date="2015-03" db="EMBL/GenBank/DDBJ databases">
        <title>Draft genome of the nematode, Opisthorchis viverrini.</title>
        <authorList>
            <person name="Mitreva M."/>
        </authorList>
    </citation>
    <scope>NUCLEOTIDE SEQUENCE [LARGE SCALE GENOMIC DNA]</scope>
    <source>
        <strain evidence="2">Khon Kaen</strain>
    </source>
</reference>
<dbReference type="Pfam" id="PF00651">
    <property type="entry name" value="BTB"/>
    <property type="match status" value="1"/>
</dbReference>
<dbReference type="SUPFAM" id="SSF54695">
    <property type="entry name" value="POZ domain"/>
    <property type="match status" value="1"/>
</dbReference>
<evidence type="ECO:0000313" key="2">
    <source>
        <dbReference type="EMBL" id="OON18016.1"/>
    </source>
</evidence>
<evidence type="ECO:0000313" key="3">
    <source>
        <dbReference type="Proteomes" id="UP000243686"/>
    </source>
</evidence>
<dbReference type="SMART" id="SM00225">
    <property type="entry name" value="BTB"/>
    <property type="match status" value="1"/>
</dbReference>
<dbReference type="InterPro" id="IPR000210">
    <property type="entry name" value="BTB/POZ_dom"/>
</dbReference>
<dbReference type="CDD" id="cd18186">
    <property type="entry name" value="BTB_POZ_ZBTB_KLHL-like"/>
    <property type="match status" value="1"/>
</dbReference>
<sequence length="432" mass="50315">MFGDIYDKYDPLRESLTDCLSINHNWFNATNVNWVWQHLQNQLVAVEASTEDVRDTPGWREQCQICLRALAGIDFFEYALLLKYILFTRWPGNDKPPSSNFQSLAEEDASEADQLSSLNNKIDHELIQLFRREPDHLKLIREKPKCWMELIPEVVTDCRQELPTWPRVAYDFPSYLRADCEVCIQFAGMHWVVKHKFEGSSWLTSTLPPKAMNERWVTLGTVKKVEIRVNITKIWFKFPVFTACCYPLKTKRFVRQPDFTMPDHFSDVQLLPQDPNNRRLFAHRQVLAMNSPWFAERFRSASALNTGDIGPIISIPFDYDTVLNFLRFIYPNGNLEITAENVEGLLDMAKEYQMPNVIRKCEKWMYKFMEGGSAVLCYYLARKHELPQVQDAALLHLAELNSSQLRARLNLDMKGKSPDTHETHTSQSGYTD</sequence>
<keyword evidence="3" id="KW-1185">Reference proteome</keyword>
<dbReference type="Proteomes" id="UP000243686">
    <property type="component" value="Unassembled WGS sequence"/>
</dbReference>
<dbReference type="Gene3D" id="3.30.710.10">
    <property type="entry name" value="Potassium Channel Kv1.1, Chain A"/>
    <property type="match status" value="1"/>
</dbReference>
<dbReference type="EMBL" id="KV894619">
    <property type="protein sequence ID" value="OON18016.1"/>
    <property type="molecule type" value="Genomic_DNA"/>
</dbReference>
<gene>
    <name evidence="2" type="ORF">X801_06136</name>
</gene>
<dbReference type="PANTHER" id="PTHR22744">
    <property type="entry name" value="HELIX LOOP HELIX PROTEIN 21-RELATED"/>
    <property type="match status" value="1"/>
</dbReference>
<dbReference type="PROSITE" id="PS50097">
    <property type="entry name" value="BTB"/>
    <property type="match status" value="1"/>
</dbReference>
<dbReference type="InterPro" id="IPR011333">
    <property type="entry name" value="SKP1/BTB/POZ_sf"/>
</dbReference>
<name>A0A1S8WU81_OPIVI</name>
<dbReference type="PANTHER" id="PTHR22744:SF17">
    <property type="entry name" value="BTB DOMAIN-CONTAINING PROTEIN"/>
    <property type="match status" value="1"/>
</dbReference>